<feature type="transmembrane region" description="Helical" evidence="1">
    <location>
        <begin position="75"/>
        <end position="95"/>
    </location>
</feature>
<dbReference type="Proteomes" id="UP000519439">
    <property type="component" value="Unassembled WGS sequence"/>
</dbReference>
<accession>A0A7W6IGJ3</accession>
<dbReference type="AlphaFoldDB" id="A0A7W6IGJ3"/>
<name>A0A7W6IGJ3_9HYPH</name>
<dbReference type="EMBL" id="JACIDC010000009">
    <property type="protein sequence ID" value="MBB4041135.1"/>
    <property type="molecule type" value="Genomic_DNA"/>
</dbReference>
<feature type="transmembrane region" description="Helical" evidence="1">
    <location>
        <begin position="37"/>
        <end position="63"/>
    </location>
</feature>
<keyword evidence="1" id="KW-1133">Transmembrane helix</keyword>
<dbReference type="RefSeq" id="WP_027316481.1">
    <property type="nucleotide sequence ID" value="NZ_JACIDC010000009.1"/>
</dbReference>
<keyword evidence="1" id="KW-0812">Transmembrane</keyword>
<feature type="transmembrane region" description="Helical" evidence="1">
    <location>
        <begin position="115"/>
        <end position="133"/>
    </location>
</feature>
<organism evidence="2 3">
    <name type="scientific">Microvirga flocculans</name>
    <dbReference type="NCBI Taxonomy" id="217168"/>
    <lineage>
        <taxon>Bacteria</taxon>
        <taxon>Pseudomonadati</taxon>
        <taxon>Pseudomonadota</taxon>
        <taxon>Alphaproteobacteria</taxon>
        <taxon>Hyphomicrobiales</taxon>
        <taxon>Methylobacteriaceae</taxon>
        <taxon>Microvirga</taxon>
    </lineage>
</organism>
<keyword evidence="1" id="KW-0472">Membrane</keyword>
<proteinExistence type="predicted"/>
<feature type="transmembrane region" description="Helical" evidence="1">
    <location>
        <begin position="5"/>
        <end position="25"/>
    </location>
</feature>
<sequence length="144" mass="15744">MHWLIFAGLGPPIGLACVFTGIAVYSANPFDGKLVDMILVTAGITAFAYIFGLLPALVSGWAVRQVQIRQLRPEWLWVTLIGTLVGFIFVVAFGAVLEALIPSGLSVFDIRKEAFFVYVPTCLVPTLVCWYLSRHSAGRQSQTP</sequence>
<evidence type="ECO:0000256" key="1">
    <source>
        <dbReference type="SAM" id="Phobius"/>
    </source>
</evidence>
<protein>
    <submittedName>
        <fullName evidence="2">Amino acid transporter</fullName>
    </submittedName>
</protein>
<gene>
    <name evidence="2" type="ORF">GGR34_002798</name>
</gene>
<keyword evidence="3" id="KW-1185">Reference proteome</keyword>
<comment type="caution">
    <text evidence="2">The sequence shown here is derived from an EMBL/GenBank/DDBJ whole genome shotgun (WGS) entry which is preliminary data.</text>
</comment>
<reference evidence="2 3" key="1">
    <citation type="submission" date="2020-08" db="EMBL/GenBank/DDBJ databases">
        <title>Genomic Encyclopedia of Type Strains, Phase IV (KMG-IV): sequencing the most valuable type-strain genomes for metagenomic binning, comparative biology and taxonomic classification.</title>
        <authorList>
            <person name="Goeker M."/>
        </authorList>
    </citation>
    <scope>NUCLEOTIDE SEQUENCE [LARGE SCALE GENOMIC DNA]</scope>
    <source>
        <strain evidence="2 3">DSM 15743</strain>
    </source>
</reference>
<evidence type="ECO:0000313" key="3">
    <source>
        <dbReference type="Proteomes" id="UP000519439"/>
    </source>
</evidence>
<evidence type="ECO:0000313" key="2">
    <source>
        <dbReference type="EMBL" id="MBB4041135.1"/>
    </source>
</evidence>